<keyword evidence="1" id="KW-0812">Transmembrane</keyword>
<protein>
    <submittedName>
        <fullName evidence="2">Uncharacterized protein</fullName>
    </submittedName>
</protein>
<dbReference type="RefSeq" id="WP_089731262.1">
    <property type="nucleotide sequence ID" value="NZ_FNIA01000002.1"/>
</dbReference>
<feature type="transmembrane region" description="Helical" evidence="1">
    <location>
        <begin position="33"/>
        <end position="50"/>
    </location>
</feature>
<dbReference type="OrthoDB" id="240959at2157"/>
<dbReference type="Proteomes" id="UP000199370">
    <property type="component" value="Unassembled WGS sequence"/>
</dbReference>
<organism evidence="2 3">
    <name type="scientific">Haloarchaeobius iranensis</name>
    <dbReference type="NCBI Taxonomy" id="996166"/>
    <lineage>
        <taxon>Archaea</taxon>
        <taxon>Methanobacteriati</taxon>
        <taxon>Methanobacteriota</taxon>
        <taxon>Stenosarchaea group</taxon>
        <taxon>Halobacteria</taxon>
        <taxon>Halobacteriales</taxon>
        <taxon>Halorubellaceae</taxon>
        <taxon>Haloarchaeobius</taxon>
    </lineage>
</organism>
<feature type="transmembrane region" description="Helical" evidence="1">
    <location>
        <begin position="9"/>
        <end position="27"/>
    </location>
</feature>
<dbReference type="AlphaFoldDB" id="A0A1G9SX33"/>
<accession>A0A1G9SX33</accession>
<evidence type="ECO:0000313" key="3">
    <source>
        <dbReference type="Proteomes" id="UP000199370"/>
    </source>
</evidence>
<keyword evidence="1" id="KW-0472">Membrane</keyword>
<dbReference type="EMBL" id="FNIA01000002">
    <property type="protein sequence ID" value="SDM40018.1"/>
    <property type="molecule type" value="Genomic_DNA"/>
</dbReference>
<evidence type="ECO:0000313" key="2">
    <source>
        <dbReference type="EMBL" id="SDM40018.1"/>
    </source>
</evidence>
<keyword evidence="1" id="KW-1133">Transmembrane helix</keyword>
<sequence length="220" mass="23654">MSLHTDERPWLTAAATVAFLVGVVALTEATPRSVLPIAVLFGGTALWNVVEAAVDTPKGSNWVVFGGLVACVGGLLALVDGSVLLGAAVVAAGLWFVADGATTVLYAPATERPAFLSGIDEDSGEAMRRMGTLRTVYQRLEAADSPVTPAELAADLELTEQRAADALSYLETQNRVEKEDAGYRVQPPRWGRFDPVVRFLVWVPRRLLRPVSRVRRGRAD</sequence>
<reference evidence="2 3" key="1">
    <citation type="submission" date="2016-10" db="EMBL/GenBank/DDBJ databases">
        <authorList>
            <person name="de Groot N.N."/>
        </authorList>
    </citation>
    <scope>NUCLEOTIDE SEQUENCE [LARGE SCALE GENOMIC DNA]</scope>
    <source>
        <strain evidence="3">EB21,IBRC-M 10013,KCTC 4048</strain>
    </source>
</reference>
<feature type="transmembrane region" description="Helical" evidence="1">
    <location>
        <begin position="62"/>
        <end position="79"/>
    </location>
</feature>
<proteinExistence type="predicted"/>
<evidence type="ECO:0000256" key="1">
    <source>
        <dbReference type="SAM" id="Phobius"/>
    </source>
</evidence>
<keyword evidence="3" id="KW-1185">Reference proteome</keyword>
<gene>
    <name evidence="2" type="ORF">SAMN05192554_10214</name>
</gene>
<name>A0A1G9SX33_9EURY</name>